<gene>
    <name evidence="1" type="ORF">RI555_07380</name>
</gene>
<sequence>MANEVINLPDYTVDYQPVPIKINNLEGLQASIAQYVSLKPKFEYEKSCLSIGSTRVAKTLNNFIFEFNCTPKLSLRQRFAWRWAK</sequence>
<evidence type="ECO:0000313" key="1">
    <source>
        <dbReference type="EMBL" id="MDT7038801.1"/>
    </source>
</evidence>
<dbReference type="AlphaFoldDB" id="A0AAP5PZ60"/>
<dbReference type="EMBL" id="JAVLAO010000001">
    <property type="protein sequence ID" value="MDT7038801.1"/>
    <property type="molecule type" value="Genomic_DNA"/>
</dbReference>
<name>A0AAP5PZ60_LACPE</name>
<protein>
    <submittedName>
        <fullName evidence="1">Uncharacterized protein</fullName>
    </submittedName>
</protein>
<organism evidence="1 2">
    <name type="scientific">Lactiplantibacillus pentosus</name>
    <name type="common">Lactobacillus pentosus</name>
    <dbReference type="NCBI Taxonomy" id="1589"/>
    <lineage>
        <taxon>Bacteria</taxon>
        <taxon>Bacillati</taxon>
        <taxon>Bacillota</taxon>
        <taxon>Bacilli</taxon>
        <taxon>Lactobacillales</taxon>
        <taxon>Lactobacillaceae</taxon>
        <taxon>Lactiplantibacillus</taxon>
    </lineage>
</organism>
<comment type="caution">
    <text evidence="1">The sequence shown here is derived from an EMBL/GenBank/DDBJ whole genome shotgun (WGS) entry which is preliminary data.</text>
</comment>
<dbReference type="Proteomes" id="UP001263852">
    <property type="component" value="Unassembled WGS sequence"/>
</dbReference>
<reference evidence="1" key="1">
    <citation type="submission" date="2023-08" db="EMBL/GenBank/DDBJ databases">
        <authorList>
            <person name="Page C.A."/>
            <person name="Perez-Diaz I.M."/>
        </authorList>
    </citation>
    <scope>NUCLEOTIDE SEQUENCE</scope>
    <source>
        <strain evidence="1">1.8.9</strain>
    </source>
</reference>
<evidence type="ECO:0000313" key="2">
    <source>
        <dbReference type="Proteomes" id="UP001263852"/>
    </source>
</evidence>
<proteinExistence type="predicted"/>
<dbReference type="RefSeq" id="WP_065674638.1">
    <property type="nucleotide sequence ID" value="NZ_CP134788.1"/>
</dbReference>
<accession>A0AAP5PZ60</accession>